<protein>
    <submittedName>
        <fullName evidence="2">Integrin beta 3</fullName>
    </submittedName>
</protein>
<feature type="compositionally biased region" description="Low complexity" evidence="1">
    <location>
        <begin position="624"/>
        <end position="661"/>
    </location>
</feature>
<feature type="compositionally biased region" description="Basic and acidic residues" evidence="1">
    <location>
        <begin position="723"/>
        <end position="737"/>
    </location>
</feature>
<feature type="compositionally biased region" description="Gly residues" evidence="1">
    <location>
        <begin position="333"/>
        <end position="342"/>
    </location>
</feature>
<evidence type="ECO:0000256" key="1">
    <source>
        <dbReference type="SAM" id="MobiDB-lite"/>
    </source>
</evidence>
<keyword evidence="2" id="KW-0401">Integrin</keyword>
<sequence>MPDAADEKERASWTDDADKSATFAPRSVPTDNLKDYEGWASQTGGWRLLRAAVLGGAALSNEAARLEAAGRVDPNSLLEAGMTFLKVHASLIWVESMLRLQAEAIAGEGRAWQGSAADAFLEKVDSSARYIRAYAERIVGNSATGNTYHVPNQLANAGQMLAYTQYAVSHWEHEYASLARASGSPVGEGGLVAITGSLYEKPMAQAMAAEIDRLAGVYQQVRVDSFTPPADLSPGSNVPPPGAQPPPPGAPPPGGLPAPGAPPPSGLPGGGGGAGGGVGGPGEVPPPAGPPNFDNATGRNTGDLGSVASPVPPPNLGGSGGSGNVPSPLGPSDLGGSGGAGGPNPVSVPPPAPLNLNNAQPPAAPVNPGNPRPPAAPPPVRPGGSLDGGNTGGLGNGPRPPVAPPSLDARNPGGAGGGINPPAGSDRPGGVPAPLPRPSALPAGLGAGAAGPGVNVPNLPGAPNLPGGQGGLNPGGAGAMPPGVPPGAPGGSGGGSGVPDRPDASGLLEGDDAAWSPGGGPVLEPPEVGGFTPPGGVGLQTPSSVGPSTGGGTGLPVGRTLTTAGSPASTAGTGAGSGPMAPGAPASGPQGGSGSGVPDRPDAAGLVEGDAEDWQFDEVDGPDVPTGGTAAGRTAGPAAVAPEVPVGAGPVMAGPPSSGVPGSPGGATSEAKRPEAAGLVTADGVEWGPGSAFAEDISVPQSPLFAVFGGPPPGPAGAGDRPAIPDKGGDGPSRDGKAGPAEPAEPVLDVTAEESPVAAADEVPVGTADAAPVVAAEAVPVVAVEPVTDVAAEPVRAESAEGMRVAADPAVPVPLVPADEVAEEPEPVRPDAAELLVEATGAWTEEAAASPPDDLVPLLDLEQVEEDLAAWDDTDGSWLLGEDPLPHEEPTNRS</sequence>
<feature type="compositionally biased region" description="Pro residues" evidence="1">
    <location>
        <begin position="362"/>
        <end position="381"/>
    </location>
</feature>
<dbReference type="GO" id="GO:0007229">
    <property type="term" value="P:integrin-mediated signaling pathway"/>
    <property type="evidence" value="ECO:0007669"/>
    <property type="project" value="UniProtKB-KW"/>
</dbReference>
<dbReference type="AlphaFoldDB" id="A0A4R6JMJ1"/>
<feature type="compositionally biased region" description="Gly residues" evidence="1">
    <location>
        <begin position="267"/>
        <end position="282"/>
    </location>
</feature>
<proteinExistence type="predicted"/>
<feature type="compositionally biased region" description="Acidic residues" evidence="1">
    <location>
        <begin position="609"/>
        <end position="621"/>
    </location>
</feature>
<feature type="compositionally biased region" description="Basic and acidic residues" evidence="1">
    <location>
        <begin position="1"/>
        <end position="19"/>
    </location>
</feature>
<dbReference type="RefSeq" id="WP_133871758.1">
    <property type="nucleotide sequence ID" value="NZ_BOMD01000100.1"/>
</dbReference>
<feature type="region of interest" description="Disordered" evidence="1">
    <location>
        <begin position="1"/>
        <end position="27"/>
    </location>
</feature>
<feature type="compositionally biased region" description="Basic and acidic residues" evidence="1">
    <location>
        <begin position="884"/>
        <end position="894"/>
    </location>
</feature>
<feature type="compositionally biased region" description="Pro residues" evidence="1">
    <location>
        <begin position="237"/>
        <end position="266"/>
    </location>
</feature>
<feature type="region of interest" description="Disordered" evidence="1">
    <location>
        <begin position="866"/>
        <end position="894"/>
    </location>
</feature>
<name>A0A4R6JMJ1_9ACTN</name>
<dbReference type="OrthoDB" id="3298759at2"/>
<organism evidence="2 3">
    <name type="scientific">Paractinoplanes brasiliensis</name>
    <dbReference type="NCBI Taxonomy" id="52695"/>
    <lineage>
        <taxon>Bacteria</taxon>
        <taxon>Bacillati</taxon>
        <taxon>Actinomycetota</taxon>
        <taxon>Actinomycetes</taxon>
        <taxon>Micromonosporales</taxon>
        <taxon>Micromonosporaceae</taxon>
        <taxon>Paractinoplanes</taxon>
    </lineage>
</organism>
<feature type="region of interest" description="Disordered" evidence="1">
    <location>
        <begin position="704"/>
        <end position="747"/>
    </location>
</feature>
<comment type="caution">
    <text evidence="2">The sequence shown here is derived from an EMBL/GenBank/DDBJ whole genome shotgun (WGS) entry which is preliminary data.</text>
</comment>
<dbReference type="Proteomes" id="UP000294901">
    <property type="component" value="Unassembled WGS sequence"/>
</dbReference>
<feature type="compositionally biased region" description="Low complexity" evidence="1">
    <location>
        <begin position="556"/>
        <end position="588"/>
    </location>
</feature>
<evidence type="ECO:0000313" key="3">
    <source>
        <dbReference type="Proteomes" id="UP000294901"/>
    </source>
</evidence>
<feature type="compositionally biased region" description="Gly residues" evidence="1">
    <location>
        <begin position="467"/>
        <end position="478"/>
    </location>
</feature>
<feature type="region of interest" description="Disordered" evidence="1">
    <location>
        <begin position="226"/>
        <end position="674"/>
    </location>
</feature>
<evidence type="ECO:0000313" key="2">
    <source>
        <dbReference type="EMBL" id="TDO37087.1"/>
    </source>
</evidence>
<feature type="compositionally biased region" description="Gly residues" evidence="1">
    <location>
        <begin position="385"/>
        <end position="396"/>
    </location>
</feature>
<accession>A0A4R6JMJ1</accession>
<keyword evidence="3" id="KW-1185">Reference proteome</keyword>
<feature type="compositionally biased region" description="Low complexity" evidence="1">
    <location>
        <begin position="452"/>
        <end position="466"/>
    </location>
</feature>
<gene>
    <name evidence="2" type="ORF">C8E87_0682</name>
</gene>
<feature type="compositionally biased region" description="Acidic residues" evidence="1">
    <location>
        <begin position="866"/>
        <end position="875"/>
    </location>
</feature>
<reference evidence="2 3" key="1">
    <citation type="submission" date="2019-03" db="EMBL/GenBank/DDBJ databases">
        <title>Sequencing the genomes of 1000 actinobacteria strains.</title>
        <authorList>
            <person name="Klenk H.-P."/>
        </authorList>
    </citation>
    <scope>NUCLEOTIDE SEQUENCE [LARGE SCALE GENOMIC DNA]</scope>
    <source>
        <strain evidence="2 3">DSM 43805</strain>
    </source>
</reference>
<dbReference type="EMBL" id="SNWR01000001">
    <property type="protein sequence ID" value="TDO37087.1"/>
    <property type="molecule type" value="Genomic_DNA"/>
</dbReference>